<organism evidence="1">
    <name type="scientific">marine sediment metagenome</name>
    <dbReference type="NCBI Taxonomy" id="412755"/>
    <lineage>
        <taxon>unclassified sequences</taxon>
        <taxon>metagenomes</taxon>
        <taxon>ecological metagenomes</taxon>
    </lineage>
</organism>
<name>A0A0F9UAS9_9ZZZZ</name>
<gene>
    <name evidence="1" type="ORF">LCGC14_0289340</name>
</gene>
<protein>
    <submittedName>
        <fullName evidence="1">Uncharacterized protein</fullName>
    </submittedName>
</protein>
<dbReference type="AlphaFoldDB" id="A0A0F9UAS9"/>
<dbReference type="EMBL" id="LAZR01000171">
    <property type="protein sequence ID" value="KKN84472.1"/>
    <property type="molecule type" value="Genomic_DNA"/>
</dbReference>
<accession>A0A0F9UAS9</accession>
<sequence>MYDYIVDPNGKGTHTTIAAALRAACLLDKDFMGGVRRGLEDYRAGRMRPWSEVKKELGLK</sequence>
<reference evidence="1" key="1">
    <citation type="journal article" date="2015" name="Nature">
        <title>Complex archaea that bridge the gap between prokaryotes and eukaryotes.</title>
        <authorList>
            <person name="Spang A."/>
            <person name="Saw J.H."/>
            <person name="Jorgensen S.L."/>
            <person name="Zaremba-Niedzwiedzka K."/>
            <person name="Martijn J."/>
            <person name="Lind A.E."/>
            <person name="van Eijk R."/>
            <person name="Schleper C."/>
            <person name="Guy L."/>
            <person name="Ettema T.J."/>
        </authorList>
    </citation>
    <scope>NUCLEOTIDE SEQUENCE</scope>
</reference>
<proteinExistence type="predicted"/>
<evidence type="ECO:0000313" key="1">
    <source>
        <dbReference type="EMBL" id="KKN84472.1"/>
    </source>
</evidence>
<comment type="caution">
    <text evidence="1">The sequence shown here is derived from an EMBL/GenBank/DDBJ whole genome shotgun (WGS) entry which is preliminary data.</text>
</comment>